<evidence type="ECO:0000256" key="9">
    <source>
        <dbReference type="PROSITE-ProRule" id="PRU00277"/>
    </source>
</evidence>
<organism evidence="13 14">
    <name type="scientific">Macrostomum lignano</name>
    <dbReference type="NCBI Taxonomy" id="282301"/>
    <lineage>
        <taxon>Eukaryota</taxon>
        <taxon>Metazoa</taxon>
        <taxon>Spiralia</taxon>
        <taxon>Lophotrochozoa</taxon>
        <taxon>Platyhelminthes</taxon>
        <taxon>Rhabditophora</taxon>
        <taxon>Macrostomorpha</taxon>
        <taxon>Macrostomida</taxon>
        <taxon>Macrostomidae</taxon>
        <taxon>Macrostomum</taxon>
    </lineage>
</organism>
<dbReference type="Pfam" id="PF00083">
    <property type="entry name" value="Sugar_tr"/>
    <property type="match status" value="1"/>
</dbReference>
<feature type="transmembrane region" description="Helical" evidence="10">
    <location>
        <begin position="213"/>
        <end position="234"/>
    </location>
</feature>
<sequence length="952" mass="103633">MAVGAEIYPTAVRNTGLGLLMATLRTGCMLSPLVNFIPYMPARFATLGLACLVAAFPTRSLPDTRIQDLTETVPTAAGGVRLDIGGFGLYQVIVCIVGCLTCGFCGMIIAGGAFHNLMTCSANATAEDIVAAANSSQHGFTTSVSAEYGLCDSQASLGELSGVFLLAGCIPGSLMAGPAADSIGRIPGLLIGLLCTLATNLLAALAPQFWLHLASRLVCGFFASWTMGSVFVYGNEVLMTEHRGRYVKSYNLGTAQGGVLLALLAFALRDYKWLMIANSFFVIPPVIAIAFLPESPSWLLSQRTKSVKKVKRALQKIAWINRRSLPESVLSLSSGGQGEESLQLEENGELLETQQTKDHGTPRAMLGGSLCTSIKKLLSDRVVVFRLLSTCLYSFSSGFAFYGFTFVITHAVPNIYITFALMAAVETPALPLLNIFSRGRTLFFSGVAIFCCCVAIIIVFVTVHSEDEQLSTGVIVLLVFLAVSGKFFSNIAFCAITAVGAEIYPTAVRNTGLGLLMATLRTGCMLSPLVNFIPYIPARFATIGLACFVAAFPTRSLPDTRIQDLTETLVTDGPQPPLPSAAQHPDLTVYQTLFQFVESPCPVLFASLFRASKSPFNLSSFRVHMHKICMPKNSPDDRRARSPAMRPSRRRGQGLFKLVQVVPAVRMVLQSERLSDRQRAAFFSGGGQDSPALFKVETWTLTGLLEQQVDEAPAGLLQAHYRLENAPLKKFNSELRSIQLIQSEITEKRALCSSCQYRFDDERKMVSAVLVELSLNRLTLVLLLPLLCRAGYVEITTLSKPDACQDQVRQNDRVAVHYTGKFASGQVFDSSYSRGEPIEFVLGKRHVIPGWEQGLLGIEIRKLVIPPELAYGKQGHPPVIPPDSTLVFETKLVSIKRDSGGRFDLSGASLHSLASLIAVPAFILYAVYYVAKRYKEQEAEQKKAKQLRKKRS</sequence>
<dbReference type="Pfam" id="PF00254">
    <property type="entry name" value="FKBP_C"/>
    <property type="match status" value="1"/>
</dbReference>
<accession>A0A1I8ITN6</accession>
<keyword evidence="5 10" id="KW-1133">Transmembrane helix</keyword>
<dbReference type="EC" id="5.2.1.8" evidence="3 9"/>
<dbReference type="InterPro" id="IPR001179">
    <property type="entry name" value="PPIase_FKBP_dom"/>
</dbReference>
<feature type="transmembrane region" description="Helical" evidence="10">
    <location>
        <begin position="442"/>
        <end position="463"/>
    </location>
</feature>
<feature type="transmembrane region" description="Helical" evidence="10">
    <location>
        <begin position="273"/>
        <end position="293"/>
    </location>
</feature>
<dbReference type="GO" id="GO:0003755">
    <property type="term" value="F:peptidyl-prolyl cis-trans isomerase activity"/>
    <property type="evidence" value="ECO:0007669"/>
    <property type="project" value="UniProtKB-KW"/>
</dbReference>
<dbReference type="PROSITE" id="PS50850">
    <property type="entry name" value="MFS"/>
    <property type="match status" value="1"/>
</dbReference>
<evidence type="ECO:0000256" key="5">
    <source>
        <dbReference type="ARBA" id="ARBA00022989"/>
    </source>
</evidence>
<dbReference type="WBParaSite" id="maker-uti_cns_0016346-snap-gene-0.2-mRNA-1">
    <property type="protein sequence ID" value="maker-uti_cns_0016346-snap-gene-0.2-mRNA-1"/>
    <property type="gene ID" value="maker-uti_cns_0016346-snap-gene-0.2"/>
</dbReference>
<dbReference type="PROSITE" id="PS50059">
    <property type="entry name" value="FKBP_PPIASE"/>
    <property type="match status" value="1"/>
</dbReference>
<feature type="transmembrane region" description="Helical" evidence="10">
    <location>
        <begin position="415"/>
        <end position="435"/>
    </location>
</feature>
<comment type="subcellular location">
    <subcellularLocation>
        <location evidence="2">Membrane</location>
        <topology evidence="2">Multi-pass membrane protein</topology>
    </subcellularLocation>
</comment>
<feature type="transmembrane region" description="Helical" evidence="10">
    <location>
        <begin position="383"/>
        <end position="409"/>
    </location>
</feature>
<dbReference type="InterPro" id="IPR036259">
    <property type="entry name" value="MFS_trans_sf"/>
</dbReference>
<feature type="transmembrane region" description="Helical" evidence="10">
    <location>
        <begin position="475"/>
        <end position="501"/>
    </location>
</feature>
<dbReference type="SUPFAM" id="SSF103473">
    <property type="entry name" value="MFS general substrate transporter"/>
    <property type="match status" value="1"/>
</dbReference>
<dbReference type="GO" id="GO:0022857">
    <property type="term" value="F:transmembrane transporter activity"/>
    <property type="evidence" value="ECO:0007669"/>
    <property type="project" value="InterPro"/>
</dbReference>
<dbReference type="GO" id="GO:0016020">
    <property type="term" value="C:membrane"/>
    <property type="evidence" value="ECO:0007669"/>
    <property type="project" value="UniProtKB-SubCell"/>
</dbReference>
<dbReference type="InterPro" id="IPR046357">
    <property type="entry name" value="PPIase_dom_sf"/>
</dbReference>
<dbReference type="Gene3D" id="1.20.1250.20">
    <property type="entry name" value="MFS general substrate transporter like domains"/>
    <property type="match status" value="1"/>
</dbReference>
<feature type="transmembrane region" description="Helical" evidence="10">
    <location>
        <begin position="536"/>
        <end position="553"/>
    </location>
</feature>
<dbReference type="PANTHER" id="PTHR24064">
    <property type="entry name" value="SOLUTE CARRIER FAMILY 22 MEMBER"/>
    <property type="match status" value="1"/>
</dbReference>
<feature type="transmembrane region" description="Helical" evidence="10">
    <location>
        <begin position="189"/>
        <end position="207"/>
    </location>
</feature>
<keyword evidence="4 10" id="KW-0812">Transmembrane</keyword>
<keyword evidence="7 10" id="KW-0472">Membrane</keyword>
<reference evidence="14" key="1">
    <citation type="submission" date="2016-11" db="UniProtKB">
        <authorList>
            <consortium name="WormBaseParasite"/>
        </authorList>
    </citation>
    <scope>IDENTIFICATION</scope>
</reference>
<protein>
    <recommendedName>
        <fullName evidence="3 9">peptidylprolyl isomerase</fullName>
        <ecNumber evidence="3 9">5.2.1.8</ecNumber>
    </recommendedName>
</protein>
<evidence type="ECO:0000256" key="4">
    <source>
        <dbReference type="ARBA" id="ARBA00022692"/>
    </source>
</evidence>
<dbReference type="SUPFAM" id="SSF54534">
    <property type="entry name" value="FKBP-like"/>
    <property type="match status" value="1"/>
</dbReference>
<feature type="transmembrane region" description="Helical" evidence="10">
    <location>
        <begin position="910"/>
        <end position="931"/>
    </location>
</feature>
<proteinExistence type="predicted"/>
<dbReference type="Proteomes" id="UP000095280">
    <property type="component" value="Unplaced"/>
</dbReference>
<evidence type="ECO:0000256" key="1">
    <source>
        <dbReference type="ARBA" id="ARBA00000971"/>
    </source>
</evidence>
<feature type="domain" description="PPIase FKBP-type" evidence="11">
    <location>
        <begin position="811"/>
        <end position="896"/>
    </location>
</feature>
<evidence type="ECO:0000256" key="8">
    <source>
        <dbReference type="ARBA" id="ARBA00023235"/>
    </source>
</evidence>
<dbReference type="InterPro" id="IPR020846">
    <property type="entry name" value="MFS_dom"/>
</dbReference>
<evidence type="ECO:0000259" key="12">
    <source>
        <dbReference type="PROSITE" id="PS50850"/>
    </source>
</evidence>
<feature type="transmembrane region" description="Helical" evidence="10">
    <location>
        <begin position="89"/>
        <end position="114"/>
    </location>
</feature>
<keyword evidence="13" id="KW-1185">Reference proteome</keyword>
<dbReference type="FunFam" id="3.10.50.40:FF:000006">
    <property type="entry name" value="Peptidyl-prolyl cis-trans isomerase"/>
    <property type="match status" value="1"/>
</dbReference>
<evidence type="ECO:0000256" key="2">
    <source>
        <dbReference type="ARBA" id="ARBA00004141"/>
    </source>
</evidence>
<feature type="domain" description="Major facilitator superfamily (MFS) profile" evidence="12">
    <location>
        <begin position="91"/>
        <end position="561"/>
    </location>
</feature>
<dbReference type="InterPro" id="IPR005828">
    <property type="entry name" value="MFS_sugar_transport-like"/>
</dbReference>
<evidence type="ECO:0000256" key="7">
    <source>
        <dbReference type="ARBA" id="ARBA00023136"/>
    </source>
</evidence>
<dbReference type="AlphaFoldDB" id="A0A1I8ITN6"/>
<evidence type="ECO:0000313" key="13">
    <source>
        <dbReference type="Proteomes" id="UP000095280"/>
    </source>
</evidence>
<evidence type="ECO:0000256" key="3">
    <source>
        <dbReference type="ARBA" id="ARBA00013194"/>
    </source>
</evidence>
<name>A0A1I8ITN6_9PLAT</name>
<evidence type="ECO:0000259" key="11">
    <source>
        <dbReference type="PROSITE" id="PS50059"/>
    </source>
</evidence>
<evidence type="ECO:0000256" key="6">
    <source>
        <dbReference type="ARBA" id="ARBA00023110"/>
    </source>
</evidence>
<evidence type="ECO:0000313" key="14">
    <source>
        <dbReference type="WBParaSite" id="maker-uti_cns_0016346-snap-gene-0.2-mRNA-1"/>
    </source>
</evidence>
<feature type="transmembrane region" description="Helical" evidence="10">
    <location>
        <begin position="246"/>
        <end position="267"/>
    </location>
</feature>
<keyword evidence="8 9" id="KW-0413">Isomerase</keyword>
<keyword evidence="6 9" id="KW-0697">Rotamase</keyword>
<dbReference type="Gene3D" id="3.10.50.40">
    <property type="match status" value="1"/>
</dbReference>
<feature type="transmembrane region" description="Helical" evidence="10">
    <location>
        <begin position="160"/>
        <end position="177"/>
    </location>
</feature>
<comment type="catalytic activity">
    <reaction evidence="1 9">
        <text>[protein]-peptidylproline (omega=180) = [protein]-peptidylproline (omega=0)</text>
        <dbReference type="Rhea" id="RHEA:16237"/>
        <dbReference type="Rhea" id="RHEA-COMP:10747"/>
        <dbReference type="Rhea" id="RHEA-COMP:10748"/>
        <dbReference type="ChEBI" id="CHEBI:83833"/>
        <dbReference type="ChEBI" id="CHEBI:83834"/>
        <dbReference type="EC" id="5.2.1.8"/>
    </reaction>
</comment>
<evidence type="ECO:0000256" key="10">
    <source>
        <dbReference type="SAM" id="Phobius"/>
    </source>
</evidence>